<dbReference type="SUPFAM" id="SSF101936">
    <property type="entry name" value="DNA-binding pseudobarrel domain"/>
    <property type="match status" value="1"/>
</dbReference>
<proteinExistence type="predicted"/>
<evidence type="ECO:0000256" key="4">
    <source>
        <dbReference type="ARBA" id="ARBA00023163"/>
    </source>
</evidence>
<evidence type="ECO:0000256" key="2">
    <source>
        <dbReference type="ARBA" id="ARBA00023015"/>
    </source>
</evidence>
<comment type="subcellular location">
    <subcellularLocation>
        <location evidence="1">Nucleus</location>
    </subcellularLocation>
</comment>
<evidence type="ECO:0000313" key="8">
    <source>
        <dbReference type="Proteomes" id="UP000027120"/>
    </source>
</evidence>
<dbReference type="AlphaFoldDB" id="A0A067EKN7"/>
<organism evidence="7 8">
    <name type="scientific">Citrus sinensis</name>
    <name type="common">Sweet orange</name>
    <name type="synonym">Citrus aurantium var. sinensis</name>
    <dbReference type="NCBI Taxonomy" id="2711"/>
    <lineage>
        <taxon>Eukaryota</taxon>
        <taxon>Viridiplantae</taxon>
        <taxon>Streptophyta</taxon>
        <taxon>Embryophyta</taxon>
        <taxon>Tracheophyta</taxon>
        <taxon>Spermatophyta</taxon>
        <taxon>Magnoliopsida</taxon>
        <taxon>eudicotyledons</taxon>
        <taxon>Gunneridae</taxon>
        <taxon>Pentapetalae</taxon>
        <taxon>rosids</taxon>
        <taxon>malvids</taxon>
        <taxon>Sapindales</taxon>
        <taxon>Rutaceae</taxon>
        <taxon>Aurantioideae</taxon>
        <taxon>Citrus</taxon>
    </lineage>
</organism>
<protein>
    <recommendedName>
        <fullName evidence="6">TF-B3 domain-containing protein</fullName>
    </recommendedName>
</protein>
<dbReference type="EMBL" id="KK784981">
    <property type="protein sequence ID" value="KDO55709.1"/>
    <property type="molecule type" value="Genomic_DNA"/>
</dbReference>
<evidence type="ECO:0000256" key="3">
    <source>
        <dbReference type="ARBA" id="ARBA00023125"/>
    </source>
</evidence>
<dbReference type="PANTHER" id="PTHR31920">
    <property type="entry name" value="B3 DOMAIN-CONTAINING"/>
    <property type="match status" value="1"/>
</dbReference>
<dbReference type="PROSITE" id="PS50863">
    <property type="entry name" value="B3"/>
    <property type="match status" value="1"/>
</dbReference>
<feature type="domain" description="TF-B3" evidence="6">
    <location>
        <begin position="12"/>
        <end position="105"/>
    </location>
</feature>
<dbReference type="InterPro" id="IPR015300">
    <property type="entry name" value="DNA-bd_pseudobarrel_sf"/>
</dbReference>
<dbReference type="GO" id="GO:0005634">
    <property type="term" value="C:nucleus"/>
    <property type="evidence" value="ECO:0007669"/>
    <property type="project" value="UniProtKB-SubCell"/>
</dbReference>
<reference evidence="7 8" key="1">
    <citation type="submission" date="2014-04" db="EMBL/GenBank/DDBJ databases">
        <authorList>
            <consortium name="International Citrus Genome Consortium"/>
            <person name="Gmitter F."/>
            <person name="Chen C."/>
            <person name="Farmerie W."/>
            <person name="Harkins T."/>
            <person name="Desany B."/>
            <person name="Mohiuddin M."/>
            <person name="Kodira C."/>
            <person name="Borodovsky M."/>
            <person name="Lomsadze A."/>
            <person name="Burns P."/>
            <person name="Jenkins J."/>
            <person name="Prochnik S."/>
            <person name="Shu S."/>
            <person name="Chapman J."/>
            <person name="Pitluck S."/>
            <person name="Schmutz J."/>
            <person name="Rokhsar D."/>
        </authorList>
    </citation>
    <scope>NUCLEOTIDE SEQUENCE</scope>
</reference>
<dbReference type="PANTHER" id="PTHR31920:SF51">
    <property type="entry name" value="BINDING PROTEIN, PUTATIVE-RELATED"/>
    <property type="match status" value="1"/>
</dbReference>
<name>A0A067EKN7_CITSI</name>
<dbReference type="SMR" id="A0A067EKN7"/>
<keyword evidence="8" id="KW-1185">Reference proteome</keyword>
<keyword evidence="2" id="KW-0805">Transcription regulation</keyword>
<evidence type="ECO:0000256" key="1">
    <source>
        <dbReference type="ARBA" id="ARBA00004123"/>
    </source>
</evidence>
<sequence>PILPSLPEIPPRFVKARLLSTLRDQKLRILNKIVRKISHELSDMVHIIVPNGYVWQVKLNKEGRNVRFDDGWQDFVEAYSISVGSLVLFEYESNSTFQAHIYDETAWEINYPSSDKESHTSGEEFHP</sequence>
<dbReference type="STRING" id="2711.A0A067EKN7"/>
<dbReference type="InterPro" id="IPR050655">
    <property type="entry name" value="Plant_B3_domain"/>
</dbReference>
<dbReference type="CDD" id="cd10017">
    <property type="entry name" value="B3_DNA"/>
    <property type="match status" value="1"/>
</dbReference>
<dbReference type="Gene3D" id="2.40.330.10">
    <property type="entry name" value="DNA-binding pseudobarrel domain"/>
    <property type="match status" value="1"/>
</dbReference>
<dbReference type="Pfam" id="PF02362">
    <property type="entry name" value="B3"/>
    <property type="match status" value="1"/>
</dbReference>
<dbReference type="Proteomes" id="UP000027120">
    <property type="component" value="Unassembled WGS sequence"/>
</dbReference>
<dbReference type="SMART" id="SM01019">
    <property type="entry name" value="B3"/>
    <property type="match status" value="1"/>
</dbReference>
<dbReference type="InterPro" id="IPR003340">
    <property type="entry name" value="B3_DNA-bd"/>
</dbReference>
<evidence type="ECO:0000259" key="6">
    <source>
        <dbReference type="PROSITE" id="PS50863"/>
    </source>
</evidence>
<feature type="non-terminal residue" evidence="7">
    <location>
        <position position="1"/>
    </location>
</feature>
<evidence type="ECO:0000256" key="5">
    <source>
        <dbReference type="ARBA" id="ARBA00023242"/>
    </source>
</evidence>
<keyword evidence="4" id="KW-0804">Transcription</keyword>
<dbReference type="GO" id="GO:0003677">
    <property type="term" value="F:DNA binding"/>
    <property type="evidence" value="ECO:0007669"/>
    <property type="project" value="UniProtKB-KW"/>
</dbReference>
<keyword evidence="5" id="KW-0539">Nucleus</keyword>
<keyword evidence="3" id="KW-0238">DNA-binding</keyword>
<gene>
    <name evidence="7" type="ORF">CISIN_1g048225mg</name>
</gene>
<evidence type="ECO:0000313" key="7">
    <source>
        <dbReference type="EMBL" id="KDO55709.1"/>
    </source>
</evidence>
<accession>A0A067EKN7</accession>